<dbReference type="InterPro" id="IPR036388">
    <property type="entry name" value="WH-like_DNA-bd_sf"/>
</dbReference>
<sequence>MSRRVIVASVGFTSARVLRGIFGVGFYKGDIVILVNSFPRKKEAEEAMTTLRNESEKLGLKPVELWLNPEYPFEYNVACIRALVEEYAPCNTVFLISGGLRWLAMVLIMVAVALKTIGGVLGDRTINVEKIRVELEEESEGGGEGRLETRFIDIPVIPKLADITAEDYDLLQLIGSREYVTTGHVVKLAESGAGWRIKELVESSKKPRTTISKKLQRLEKLGLVTREARGRGFIYRLTILGKILVLKHS</sequence>
<keyword evidence="1" id="KW-1133">Transmembrane helix</keyword>
<dbReference type="InterPro" id="IPR036390">
    <property type="entry name" value="WH_DNA-bd_sf"/>
</dbReference>
<dbReference type="EMBL" id="CP003321">
    <property type="protein sequence ID" value="AFL66338.1"/>
    <property type="molecule type" value="Genomic_DNA"/>
</dbReference>
<dbReference type="Gene3D" id="1.10.10.10">
    <property type="entry name" value="Winged helix-like DNA-binding domain superfamily/Winged helix DNA-binding domain"/>
    <property type="match status" value="1"/>
</dbReference>
<reference evidence="3 4" key="1">
    <citation type="journal article" date="2012" name="J. Bacteriol.">
        <title>Complete Genome Sequence of Desulfurococcus fermentans, a Hyperthermophilic Cellulolytic Crenarchaeon Isolated from a Freshwater Hot Spring in Kamchatka, Russia.</title>
        <authorList>
            <person name="Susanti D."/>
            <person name="Johnson E.F."/>
            <person name="Rodriguez J.R."/>
            <person name="Anderson I."/>
            <person name="Perevalova A.A."/>
            <person name="Kyrpides N."/>
            <person name="Lucas S."/>
            <person name="Han J."/>
            <person name="Lapidus A."/>
            <person name="Cheng J.F."/>
            <person name="Goodwin L."/>
            <person name="Pitluck S."/>
            <person name="Mavrommatis K."/>
            <person name="Peters L."/>
            <person name="Land M.L."/>
            <person name="Hauser L."/>
            <person name="Gopalan V."/>
            <person name="Chan P.P."/>
            <person name="Lowe T.M."/>
            <person name="Atomi H."/>
            <person name="Bonch-Osmolovskaya E.A."/>
            <person name="Woyke T."/>
            <person name="Mukhopadhyay B."/>
        </authorList>
    </citation>
    <scope>NUCLEOTIDE SEQUENCE [LARGE SCALE GENOMIC DNA]</scope>
    <source>
        <strain evidence="3 4">DSM 16532</strain>
    </source>
</reference>
<dbReference type="InterPro" id="IPR054588">
    <property type="entry name" value="Csa3_N"/>
</dbReference>
<feature type="domain" description="Csa3 N-terminal" evidence="2">
    <location>
        <begin position="5"/>
        <end position="114"/>
    </location>
</feature>
<proteinExistence type="predicted"/>
<dbReference type="KEGG" id="dfd:Desfe_0429"/>
<organism evidence="3 4">
    <name type="scientific">Desulfurococcus amylolyticus DSM 16532</name>
    <dbReference type="NCBI Taxonomy" id="768672"/>
    <lineage>
        <taxon>Archaea</taxon>
        <taxon>Thermoproteota</taxon>
        <taxon>Thermoprotei</taxon>
        <taxon>Desulfurococcales</taxon>
        <taxon>Desulfurococcaceae</taxon>
        <taxon>Desulfurococcus</taxon>
    </lineage>
</organism>
<evidence type="ECO:0000256" key="1">
    <source>
        <dbReference type="SAM" id="Phobius"/>
    </source>
</evidence>
<evidence type="ECO:0000313" key="3">
    <source>
        <dbReference type="EMBL" id="AFL66338.1"/>
    </source>
</evidence>
<keyword evidence="3" id="KW-0238">DNA-binding</keyword>
<dbReference type="InterPro" id="IPR010163">
    <property type="entry name" value="Csa3"/>
</dbReference>
<name>I3XQW4_DESAM</name>
<keyword evidence="1" id="KW-0472">Membrane</keyword>
<keyword evidence="1" id="KW-0812">Transmembrane</keyword>
<dbReference type="NCBIfam" id="TIGR01884">
    <property type="entry name" value="cas_HTH"/>
    <property type="match status" value="1"/>
</dbReference>
<dbReference type="RefSeq" id="WP_014767239.1">
    <property type="nucleotide sequence ID" value="NC_018001.1"/>
</dbReference>
<dbReference type="GeneID" id="13062118"/>
<dbReference type="GO" id="GO:0003677">
    <property type="term" value="F:DNA binding"/>
    <property type="evidence" value="ECO:0007669"/>
    <property type="project" value="UniProtKB-KW"/>
</dbReference>
<dbReference type="Pfam" id="PF22662">
    <property type="entry name" value="Csa3_N"/>
    <property type="match status" value="1"/>
</dbReference>
<evidence type="ECO:0000313" key="4">
    <source>
        <dbReference type="Proteomes" id="UP000006175"/>
    </source>
</evidence>
<dbReference type="AlphaFoldDB" id="I3XQW4"/>
<keyword evidence="4" id="KW-1185">Reference proteome</keyword>
<feature type="transmembrane region" description="Helical" evidence="1">
    <location>
        <begin position="102"/>
        <end position="122"/>
    </location>
</feature>
<gene>
    <name evidence="3" type="ORF">Desfe_0429</name>
</gene>
<protein>
    <submittedName>
        <fullName evidence="3">CRISPR locus-related DNA-binding protein</fullName>
    </submittedName>
</protein>
<dbReference type="eggNOG" id="arCOG01446">
    <property type="taxonomic scope" value="Archaea"/>
</dbReference>
<accession>I3XQW4</accession>
<dbReference type="Proteomes" id="UP000006175">
    <property type="component" value="Chromosome"/>
</dbReference>
<dbReference type="HOGENOM" id="CLU_1056116_0_0_2"/>
<dbReference type="Gene3D" id="3.40.50.11700">
    <property type="match status" value="1"/>
</dbReference>
<evidence type="ECO:0000259" key="2">
    <source>
        <dbReference type="Pfam" id="PF22662"/>
    </source>
</evidence>
<dbReference type="SUPFAM" id="SSF46785">
    <property type="entry name" value="Winged helix' DNA-binding domain"/>
    <property type="match status" value="1"/>
</dbReference>